<dbReference type="SUPFAM" id="SSF47986">
    <property type="entry name" value="DEATH domain"/>
    <property type="match status" value="1"/>
</dbReference>
<dbReference type="InterPro" id="IPR037939">
    <property type="entry name" value="CRADD"/>
</dbReference>
<dbReference type="PANTHER" id="PTHR15034">
    <property type="entry name" value="DEATH DOMAIN-CONTAINING PROTEIN CRADD"/>
    <property type="match status" value="1"/>
</dbReference>
<protein>
    <recommendedName>
        <fullName evidence="1">CARD domain-containing protein</fullName>
    </recommendedName>
</protein>
<feature type="domain" description="CARD" evidence="1">
    <location>
        <begin position="1"/>
        <end position="76"/>
    </location>
</feature>
<dbReference type="GO" id="GO:0042981">
    <property type="term" value="P:regulation of apoptotic process"/>
    <property type="evidence" value="ECO:0007669"/>
    <property type="project" value="InterPro"/>
</dbReference>
<reference evidence="2 3" key="1">
    <citation type="submission" date="2018-04" db="EMBL/GenBank/DDBJ databases">
        <title>The genome of golden apple snail Pomacea canaliculata provides insight into stress tolerance and invasive adaptation.</title>
        <authorList>
            <person name="Liu C."/>
            <person name="Liu B."/>
            <person name="Ren Y."/>
            <person name="Zhang Y."/>
            <person name="Wang H."/>
            <person name="Li S."/>
            <person name="Jiang F."/>
            <person name="Yin L."/>
            <person name="Zhang G."/>
            <person name="Qian W."/>
            <person name="Fan W."/>
        </authorList>
    </citation>
    <scope>NUCLEOTIDE SEQUENCE [LARGE SCALE GENOMIC DNA]</scope>
    <source>
        <strain evidence="2">SZHN2017</strain>
        <tissue evidence="2">Muscle</tissue>
    </source>
</reference>
<dbReference type="STRING" id="400727.A0A2T7PUM2"/>
<dbReference type="OrthoDB" id="1357022at2759"/>
<dbReference type="OMA" id="FDLFCEC"/>
<dbReference type="PROSITE" id="PS50209">
    <property type="entry name" value="CARD"/>
    <property type="match status" value="1"/>
</dbReference>
<keyword evidence="3" id="KW-1185">Reference proteome</keyword>
<dbReference type="Proteomes" id="UP000245119">
    <property type="component" value="Linkage Group LG2"/>
</dbReference>
<dbReference type="InterPro" id="IPR001315">
    <property type="entry name" value="CARD"/>
</dbReference>
<dbReference type="CDD" id="cd01671">
    <property type="entry name" value="CARD"/>
    <property type="match status" value="1"/>
</dbReference>
<comment type="caution">
    <text evidence="2">The sequence shown here is derived from an EMBL/GenBank/DDBJ whole genome shotgun (WGS) entry which is preliminary data.</text>
</comment>
<dbReference type="GO" id="GO:0002020">
    <property type="term" value="F:protease binding"/>
    <property type="evidence" value="ECO:0007669"/>
    <property type="project" value="InterPro"/>
</dbReference>
<proteinExistence type="predicted"/>
<dbReference type="Gene3D" id="1.10.533.10">
    <property type="entry name" value="Death Domain, Fas"/>
    <property type="match status" value="1"/>
</dbReference>
<evidence type="ECO:0000259" key="1">
    <source>
        <dbReference type="PROSITE" id="PS50209"/>
    </source>
</evidence>
<sequence length="112" mass="12814">MEKFHEELLITNRVKLIKNIDVTKDLYSELLQRKVLTQMIVREIKTNKNTYRQIEELLDILPRRGPHAFDLFCECLIATGQETIVHSILKVNLAEAPTEKPASSGKVSTAHS</sequence>
<evidence type="ECO:0000313" key="3">
    <source>
        <dbReference type="Proteomes" id="UP000245119"/>
    </source>
</evidence>
<dbReference type="PANTHER" id="PTHR15034:SF5">
    <property type="entry name" value="DEATH DOMAIN-CONTAINING PROTEIN CRADD"/>
    <property type="match status" value="1"/>
</dbReference>
<gene>
    <name evidence="2" type="ORF">C0Q70_04102</name>
</gene>
<evidence type="ECO:0000313" key="2">
    <source>
        <dbReference type="EMBL" id="PVD37108.1"/>
    </source>
</evidence>
<dbReference type="Pfam" id="PF00619">
    <property type="entry name" value="CARD"/>
    <property type="match status" value="1"/>
</dbReference>
<organism evidence="2 3">
    <name type="scientific">Pomacea canaliculata</name>
    <name type="common">Golden apple snail</name>
    <dbReference type="NCBI Taxonomy" id="400727"/>
    <lineage>
        <taxon>Eukaryota</taxon>
        <taxon>Metazoa</taxon>
        <taxon>Spiralia</taxon>
        <taxon>Lophotrochozoa</taxon>
        <taxon>Mollusca</taxon>
        <taxon>Gastropoda</taxon>
        <taxon>Caenogastropoda</taxon>
        <taxon>Architaenioglossa</taxon>
        <taxon>Ampullarioidea</taxon>
        <taxon>Ampullariidae</taxon>
        <taxon>Pomacea</taxon>
    </lineage>
</organism>
<dbReference type="SMART" id="SM00114">
    <property type="entry name" value="CARD"/>
    <property type="match status" value="1"/>
</dbReference>
<dbReference type="AlphaFoldDB" id="A0A2T7PUM2"/>
<accession>A0A2T7PUM2</accession>
<name>A0A2T7PUM2_POMCA</name>
<dbReference type="InterPro" id="IPR011029">
    <property type="entry name" value="DEATH-like_dom_sf"/>
</dbReference>
<dbReference type="EMBL" id="PZQS01000002">
    <property type="protein sequence ID" value="PVD37108.1"/>
    <property type="molecule type" value="Genomic_DNA"/>
</dbReference>
<dbReference type="GO" id="GO:0070513">
    <property type="term" value="F:death domain binding"/>
    <property type="evidence" value="ECO:0007669"/>
    <property type="project" value="InterPro"/>
</dbReference>